<keyword evidence="4" id="KW-1015">Disulfide bond</keyword>
<proteinExistence type="predicted"/>
<dbReference type="GO" id="GO:0005576">
    <property type="term" value="C:extracellular region"/>
    <property type="evidence" value="ECO:0007669"/>
    <property type="project" value="UniProtKB-SubCell"/>
</dbReference>
<gene>
    <name evidence="8" type="ORF">CK203_077253</name>
</gene>
<dbReference type="AlphaFoldDB" id="A0A438BU79"/>
<reference evidence="8 9" key="1">
    <citation type="journal article" date="2018" name="PLoS Genet.">
        <title>Population sequencing reveals clonal diversity and ancestral inbreeding in the grapevine cultivar Chardonnay.</title>
        <authorList>
            <person name="Roach M.J."/>
            <person name="Johnson D.L."/>
            <person name="Bohlmann J."/>
            <person name="van Vuuren H.J."/>
            <person name="Jones S.J."/>
            <person name="Pretorius I.S."/>
            <person name="Schmidt S.A."/>
            <person name="Borneman A.R."/>
        </authorList>
    </citation>
    <scope>NUCLEOTIDE SEQUENCE [LARGE SCALE GENOMIC DNA]</scope>
    <source>
        <strain evidence="9">cv. Chardonnay</strain>
        <tissue evidence="8">Leaf</tissue>
    </source>
</reference>
<feature type="domain" description="EF-hand" evidence="7">
    <location>
        <begin position="168"/>
        <end position="203"/>
    </location>
</feature>
<evidence type="ECO:0000256" key="3">
    <source>
        <dbReference type="ARBA" id="ARBA00022837"/>
    </source>
</evidence>
<comment type="subcellular location">
    <subcellularLocation>
        <location evidence="1">Secreted</location>
    </subcellularLocation>
</comment>
<dbReference type="Pfam" id="PF10591">
    <property type="entry name" value="SPARC_Ca_bdg"/>
    <property type="match status" value="1"/>
</dbReference>
<evidence type="ECO:0000313" key="8">
    <source>
        <dbReference type="EMBL" id="RVW14526.1"/>
    </source>
</evidence>
<accession>A0A438BU79</accession>
<evidence type="ECO:0000256" key="5">
    <source>
        <dbReference type="ARBA" id="ARBA00023180"/>
    </source>
</evidence>
<feature type="chain" id="PRO_5019027776" description="EF-hand domain-containing protein" evidence="6">
    <location>
        <begin position="26"/>
        <end position="316"/>
    </location>
</feature>
<dbReference type="SMART" id="SM00054">
    <property type="entry name" value="EFh"/>
    <property type="match status" value="2"/>
</dbReference>
<dbReference type="EMBL" id="QGNW01002617">
    <property type="protein sequence ID" value="RVW14526.1"/>
    <property type="molecule type" value="Genomic_DNA"/>
</dbReference>
<comment type="caution">
    <text evidence="8">The sequence shown here is derived from an EMBL/GenBank/DDBJ whole genome shotgun (WGS) entry which is preliminary data.</text>
</comment>
<keyword evidence="2" id="KW-0964">Secreted</keyword>
<protein>
    <recommendedName>
        <fullName evidence="7">EF-hand domain-containing protein</fullName>
    </recommendedName>
</protein>
<organism evidence="8 9">
    <name type="scientific">Vitis vinifera</name>
    <name type="common">Grape</name>
    <dbReference type="NCBI Taxonomy" id="29760"/>
    <lineage>
        <taxon>Eukaryota</taxon>
        <taxon>Viridiplantae</taxon>
        <taxon>Streptophyta</taxon>
        <taxon>Embryophyta</taxon>
        <taxon>Tracheophyta</taxon>
        <taxon>Spermatophyta</taxon>
        <taxon>Magnoliopsida</taxon>
        <taxon>eudicotyledons</taxon>
        <taxon>Gunneridae</taxon>
        <taxon>Pentapetalae</taxon>
        <taxon>rosids</taxon>
        <taxon>Vitales</taxon>
        <taxon>Vitaceae</taxon>
        <taxon>Viteae</taxon>
        <taxon>Vitis</taxon>
    </lineage>
</organism>
<name>A0A438BU79_VITVI</name>
<dbReference type="InterPro" id="IPR002048">
    <property type="entry name" value="EF_hand_dom"/>
</dbReference>
<keyword evidence="3" id="KW-0106">Calcium</keyword>
<dbReference type="Pfam" id="PF13202">
    <property type="entry name" value="EF-hand_5"/>
    <property type="match status" value="1"/>
</dbReference>
<evidence type="ECO:0000313" key="9">
    <source>
        <dbReference type="Proteomes" id="UP000288805"/>
    </source>
</evidence>
<feature type="domain" description="EF-hand" evidence="7">
    <location>
        <begin position="235"/>
        <end position="264"/>
    </location>
</feature>
<dbReference type="InterPro" id="IPR011992">
    <property type="entry name" value="EF-hand-dom_pair"/>
</dbReference>
<feature type="signal peptide" evidence="6">
    <location>
        <begin position="1"/>
        <end position="25"/>
    </location>
</feature>
<evidence type="ECO:0000259" key="7">
    <source>
        <dbReference type="PROSITE" id="PS50222"/>
    </source>
</evidence>
<dbReference type="InterPro" id="IPR018247">
    <property type="entry name" value="EF_Hand_1_Ca_BS"/>
</dbReference>
<dbReference type="InterPro" id="IPR019577">
    <property type="entry name" value="SPARC/Testican_Ca-bd-dom"/>
</dbReference>
<dbReference type="PROSITE" id="PS00018">
    <property type="entry name" value="EF_HAND_1"/>
    <property type="match status" value="4"/>
</dbReference>
<dbReference type="PANTHER" id="PTHR10827">
    <property type="entry name" value="RETICULOCALBIN"/>
    <property type="match status" value="1"/>
</dbReference>
<evidence type="ECO:0000256" key="1">
    <source>
        <dbReference type="ARBA" id="ARBA00004613"/>
    </source>
</evidence>
<keyword evidence="6" id="KW-0732">Signal</keyword>
<dbReference type="Gene3D" id="1.10.238.10">
    <property type="entry name" value="EF-hand"/>
    <property type="match status" value="2"/>
</dbReference>
<dbReference type="PROSITE" id="PS50222">
    <property type="entry name" value="EF_HAND_2"/>
    <property type="match status" value="2"/>
</dbReference>
<dbReference type="GO" id="GO:0005509">
    <property type="term" value="F:calcium ion binding"/>
    <property type="evidence" value="ECO:0007669"/>
    <property type="project" value="InterPro"/>
</dbReference>
<sequence>MSKAVVSGLLTIAFVFFVVFTPATQKGHNNFYLARRLGHNRVAFNPLVEEIEETARETSDHHFLFNLSNIFLNDVEDKYEFVSQVKNLNITMRLMILFPLLDVEPRDGFISLKELEHWNMQQAIHRLSYRTHKELVLFDQNEDGAITFREYLPKISYQSIENNGMTHGEAGWWEDQFKNADFDNNGALGFEEFKEQFDHDNDGKLSYIEFQEQPFNLYKTYVGFENSGLVAVEPKEKFAELDANKDRYLNEEEMKPILHYLHPGESAYAGFYSKYLIHEADENKDGRLSLQEIINNENLFYNIVYEGTDDDLHHEF</sequence>
<evidence type="ECO:0000256" key="6">
    <source>
        <dbReference type="SAM" id="SignalP"/>
    </source>
</evidence>
<dbReference type="Proteomes" id="UP000288805">
    <property type="component" value="Unassembled WGS sequence"/>
</dbReference>
<evidence type="ECO:0000256" key="2">
    <source>
        <dbReference type="ARBA" id="ARBA00022525"/>
    </source>
</evidence>
<keyword evidence="5" id="KW-0325">Glycoprotein</keyword>
<dbReference type="PANTHER" id="PTHR10827:SF85">
    <property type="entry name" value="CALCIUM-BINDING PROTEIN"/>
    <property type="match status" value="1"/>
</dbReference>
<evidence type="ECO:0000256" key="4">
    <source>
        <dbReference type="ARBA" id="ARBA00023157"/>
    </source>
</evidence>
<dbReference type="SUPFAM" id="SSF47473">
    <property type="entry name" value="EF-hand"/>
    <property type="match status" value="2"/>
</dbReference>